<dbReference type="AlphaFoldDB" id="A0A938BRN0"/>
<proteinExistence type="predicted"/>
<comment type="caution">
    <text evidence="1">The sequence shown here is derived from an EMBL/GenBank/DDBJ whole genome shotgun (WGS) entry which is preliminary data.</text>
</comment>
<evidence type="ECO:0000313" key="1">
    <source>
        <dbReference type="EMBL" id="MBM3318497.1"/>
    </source>
</evidence>
<organism evidence="1 2">
    <name type="scientific">Eiseniibacteriota bacterium</name>
    <dbReference type="NCBI Taxonomy" id="2212470"/>
    <lineage>
        <taxon>Bacteria</taxon>
        <taxon>Candidatus Eiseniibacteriota</taxon>
    </lineage>
</organism>
<sequence>MRSPARLQVSGSPAVGGLLLLGLSVLATCVAAQEGQPLSPEAVAITLDSPMQTVRFEPLPADPGAGKPWLGQAEFTATVLSMIPVWGVSIDEAAVRGPRGRVPPDRLAIAMGGPGAPLRPLRAGEPLAIGDPTSPAELRGRLEFRPRWCDPAGPYEIRMTLRSFAPMTRDPAAAEAEQAVTLGRSGPIVILADVPEVVSISVSGGSLSFPGVLGPGRYEADREIAFAVSTNAARWAVVCHAAPLQGPQGGIPNERLFWERRDPHGRLLASGSLAEGSVVMQGDAPVEGLEGRLTFAVQVQAADLGGDYQGEVSLTGMALP</sequence>
<evidence type="ECO:0000313" key="2">
    <source>
        <dbReference type="Proteomes" id="UP000748308"/>
    </source>
</evidence>
<dbReference type="Proteomes" id="UP000748308">
    <property type="component" value="Unassembled WGS sequence"/>
</dbReference>
<gene>
    <name evidence="1" type="ORF">FJY75_11660</name>
</gene>
<protein>
    <submittedName>
        <fullName evidence="1">Uncharacterized protein</fullName>
    </submittedName>
</protein>
<reference evidence="1" key="1">
    <citation type="submission" date="2019-03" db="EMBL/GenBank/DDBJ databases">
        <title>Lake Tanganyika Metagenome-Assembled Genomes (MAGs).</title>
        <authorList>
            <person name="Tran P."/>
        </authorList>
    </citation>
    <scope>NUCLEOTIDE SEQUENCE</scope>
    <source>
        <strain evidence="1">M_DeepCast_400m_m2_100</strain>
    </source>
</reference>
<name>A0A938BRN0_UNCEI</name>
<accession>A0A938BRN0</accession>
<dbReference type="EMBL" id="VGIY01000378">
    <property type="protein sequence ID" value="MBM3318497.1"/>
    <property type="molecule type" value="Genomic_DNA"/>
</dbReference>